<protein>
    <submittedName>
        <fullName evidence="1">Uncharacterized protein</fullName>
    </submittedName>
</protein>
<dbReference type="Proteomes" id="UP000030672">
    <property type="component" value="Unassembled WGS sequence"/>
</dbReference>
<evidence type="ECO:0000313" key="1">
    <source>
        <dbReference type="EMBL" id="KEQ57458.1"/>
    </source>
</evidence>
<dbReference type="EMBL" id="KL584965">
    <property type="protein sequence ID" value="KEQ57458.1"/>
    <property type="molecule type" value="Genomic_DNA"/>
</dbReference>
<reference evidence="1 2" key="1">
    <citation type="journal article" date="2014" name="BMC Genomics">
        <title>Genome sequencing of four Aureobasidium pullulans varieties: biotechnological potential, stress tolerance, and description of new species.</title>
        <authorList>
            <person name="Gostin Ar C."/>
            <person name="Ohm R.A."/>
            <person name="Kogej T."/>
            <person name="Sonjak S."/>
            <person name="Turk M."/>
            <person name="Zajc J."/>
            <person name="Zalar P."/>
            <person name="Grube M."/>
            <person name="Sun H."/>
            <person name="Han J."/>
            <person name="Sharma A."/>
            <person name="Chiniquy J."/>
            <person name="Ngan C.Y."/>
            <person name="Lipzen A."/>
            <person name="Barry K."/>
            <person name="Grigoriev I.V."/>
            <person name="Gunde-Cimerman N."/>
        </authorList>
    </citation>
    <scope>NUCLEOTIDE SEQUENCE [LARGE SCALE GENOMIC DNA]</scope>
    <source>
        <strain evidence="1 2">CBS 110374</strain>
    </source>
</reference>
<evidence type="ECO:0000313" key="2">
    <source>
        <dbReference type="Proteomes" id="UP000030672"/>
    </source>
</evidence>
<accession>A0A074VAS0</accession>
<dbReference type="HOGENOM" id="CLU_2687395_0_0_1"/>
<name>A0A074VAS0_AURM1</name>
<dbReference type="AlphaFoldDB" id="A0A074VAS0"/>
<dbReference type="RefSeq" id="XP_040874482.1">
    <property type="nucleotide sequence ID" value="XM_041029054.1"/>
</dbReference>
<proteinExistence type="predicted"/>
<organism evidence="1 2">
    <name type="scientific">Aureobasidium melanogenum (strain CBS 110374)</name>
    <name type="common">Aureobasidium pullulans var. melanogenum</name>
    <dbReference type="NCBI Taxonomy" id="1043003"/>
    <lineage>
        <taxon>Eukaryota</taxon>
        <taxon>Fungi</taxon>
        <taxon>Dikarya</taxon>
        <taxon>Ascomycota</taxon>
        <taxon>Pezizomycotina</taxon>
        <taxon>Dothideomycetes</taxon>
        <taxon>Dothideomycetidae</taxon>
        <taxon>Dothideales</taxon>
        <taxon>Saccotheciaceae</taxon>
        <taxon>Aureobasidium</taxon>
    </lineage>
</organism>
<sequence length="74" mass="8116">MFMPLHHSAGVHIKEPIEKHLTQASDDVTRIIDFAPIVERFALQGFSNMASGQTWMNKTSHALVLPSSKVNGGS</sequence>
<gene>
    <name evidence="1" type="ORF">M437DRAFT_89431</name>
</gene>
<dbReference type="GeneID" id="63922427"/>
<keyword evidence="2" id="KW-1185">Reference proteome</keyword>